<protein>
    <submittedName>
        <fullName evidence="4">2-hydroxyhepta-2,4-diene-1,7-dioate isomerase</fullName>
    </submittedName>
</protein>
<gene>
    <name evidence="4" type="ORF">COB13_03805</name>
</gene>
<dbReference type="InterPro" id="IPR011234">
    <property type="entry name" value="Fumarylacetoacetase-like_C"/>
</dbReference>
<evidence type="ECO:0000256" key="1">
    <source>
        <dbReference type="ARBA" id="ARBA00010211"/>
    </source>
</evidence>
<dbReference type="SUPFAM" id="SSF56529">
    <property type="entry name" value="FAH"/>
    <property type="match status" value="1"/>
</dbReference>
<dbReference type="PANTHER" id="PTHR42796">
    <property type="entry name" value="FUMARYLACETOACETATE HYDROLASE DOMAIN-CONTAINING PROTEIN 2A-RELATED"/>
    <property type="match status" value="1"/>
</dbReference>
<dbReference type="Gene3D" id="3.90.850.10">
    <property type="entry name" value="Fumarylacetoacetase-like, C-terminal domain"/>
    <property type="match status" value="1"/>
</dbReference>
<proteinExistence type="inferred from homology"/>
<dbReference type="Pfam" id="PF01557">
    <property type="entry name" value="FAA_hydrolase"/>
    <property type="match status" value="1"/>
</dbReference>
<keyword evidence="4" id="KW-0413">Isomerase</keyword>
<evidence type="ECO:0000259" key="3">
    <source>
        <dbReference type="Pfam" id="PF01557"/>
    </source>
</evidence>
<dbReference type="FunFam" id="3.90.850.10:FF:000002">
    <property type="entry name" value="2-hydroxyhepta-2,4-diene-1,7-dioate isomerase"/>
    <property type="match status" value="1"/>
</dbReference>
<evidence type="ECO:0000256" key="2">
    <source>
        <dbReference type="ARBA" id="ARBA00022723"/>
    </source>
</evidence>
<feature type="domain" description="Fumarylacetoacetase-like C-terminal" evidence="3">
    <location>
        <begin position="72"/>
        <end position="274"/>
    </location>
</feature>
<dbReference type="GO" id="GO:0046872">
    <property type="term" value="F:metal ion binding"/>
    <property type="evidence" value="ECO:0007669"/>
    <property type="project" value="UniProtKB-KW"/>
</dbReference>
<evidence type="ECO:0000313" key="4">
    <source>
        <dbReference type="EMBL" id="PCJ03073.1"/>
    </source>
</evidence>
<organism evidence="4">
    <name type="scientific">OCS116 cluster bacterium</name>
    <dbReference type="NCBI Taxonomy" id="2030921"/>
    <lineage>
        <taxon>Bacteria</taxon>
        <taxon>Pseudomonadati</taxon>
        <taxon>Pseudomonadota</taxon>
        <taxon>Alphaproteobacteria</taxon>
        <taxon>OCS116 cluster</taxon>
    </lineage>
</organism>
<name>A0A2A4Z7U1_9PROT</name>
<dbReference type="GO" id="GO:0019752">
    <property type="term" value="P:carboxylic acid metabolic process"/>
    <property type="evidence" value="ECO:0007669"/>
    <property type="project" value="UniProtKB-ARBA"/>
</dbReference>
<dbReference type="InterPro" id="IPR036663">
    <property type="entry name" value="Fumarylacetoacetase_C_sf"/>
</dbReference>
<comment type="similarity">
    <text evidence="1">Belongs to the FAH family.</text>
</comment>
<dbReference type="GO" id="GO:0016853">
    <property type="term" value="F:isomerase activity"/>
    <property type="evidence" value="ECO:0007669"/>
    <property type="project" value="UniProtKB-KW"/>
</dbReference>
<reference key="1">
    <citation type="submission" date="2017-08" db="EMBL/GenBank/DDBJ databases">
        <title>A dynamic microbial community with high functional redundancy inhabits the cold, oxic subseafloor aquifer.</title>
        <authorList>
            <person name="Tully B.J."/>
            <person name="Wheat C.G."/>
            <person name="Glazer B.T."/>
            <person name="Huber J.A."/>
        </authorList>
    </citation>
    <scope>NUCLEOTIDE SEQUENCE [LARGE SCALE GENOMIC DNA]</scope>
</reference>
<dbReference type="InterPro" id="IPR051121">
    <property type="entry name" value="FAH"/>
</dbReference>
<dbReference type="EMBL" id="NVUS01000003">
    <property type="protein sequence ID" value="PCJ03073.1"/>
    <property type="molecule type" value="Genomic_DNA"/>
</dbReference>
<sequence length="280" mass="30293">MKLLRVGETGAEKPAILDKDGNIRDLSSHIHDIENDVLSAASLAKINALNLNDLPIIDSDSRIGACVGNVGKIICVGLNFADHAAETGADIPSEPVLFFKSTTSICGPNDEILIPRGSEKTDWEVELAVIIGKKATYVDEADAMDHVAGYAVMNDLSERAFQLERGTQWSKGKSADTFGPLGPWMVTKDEITDPQNLNMWLDVDEHRYQQGTTKTMVFGVAHLIHYISQFMTLMPGDVISTGTPPGVGLGQKPPIYLRVGQKMSLGIEGLGEQHQLVGKA</sequence>
<comment type="caution">
    <text evidence="4">The sequence shown here is derived from an EMBL/GenBank/DDBJ whole genome shotgun (WGS) entry which is preliminary data.</text>
</comment>
<dbReference type="PANTHER" id="PTHR42796:SF4">
    <property type="entry name" value="FUMARYLACETOACETATE HYDROLASE DOMAIN-CONTAINING PROTEIN 2A"/>
    <property type="match status" value="1"/>
</dbReference>
<reference evidence="4" key="2">
    <citation type="journal article" date="2018" name="ISME J.">
        <title>A dynamic microbial community with high functional redundancy inhabits the cold, oxic subseafloor aquifer.</title>
        <authorList>
            <person name="Tully B.J."/>
            <person name="Wheat C.G."/>
            <person name="Glazer B.T."/>
            <person name="Huber J.A."/>
        </authorList>
    </citation>
    <scope>NUCLEOTIDE SEQUENCE</scope>
    <source>
        <strain evidence="4">NORP83</strain>
    </source>
</reference>
<dbReference type="AlphaFoldDB" id="A0A2A4Z7U1"/>
<keyword evidence="2" id="KW-0479">Metal-binding</keyword>
<accession>A0A2A4Z7U1</accession>